<dbReference type="GO" id="GO:0048473">
    <property type="term" value="P:D-methionine transmembrane transport"/>
    <property type="evidence" value="ECO:0007669"/>
    <property type="project" value="TreeGrafter"/>
</dbReference>
<evidence type="ECO:0000256" key="3">
    <source>
        <dbReference type="ARBA" id="ARBA00022448"/>
    </source>
</evidence>
<dbReference type="AlphaFoldDB" id="A0A1H8IP95"/>
<feature type="transmembrane region" description="Helical" evidence="8">
    <location>
        <begin position="36"/>
        <end position="59"/>
    </location>
</feature>
<dbReference type="SUPFAM" id="SSF161098">
    <property type="entry name" value="MetI-like"/>
    <property type="match status" value="1"/>
</dbReference>
<keyword evidence="3 8" id="KW-0813">Transport</keyword>
<dbReference type="GO" id="GO:0005886">
    <property type="term" value="C:plasma membrane"/>
    <property type="evidence" value="ECO:0007669"/>
    <property type="project" value="UniProtKB-SubCell"/>
</dbReference>
<sequence>MDETYLEEDAPITWAGAWEHLADMQEEIVQAAIETALMLGIGLGAALLFGLPLGVLLYLTRRGNMADNPWLHGVLSWVVNLVRSFPFIILMVVLSGFTRIVAGTSIGPLAAAVPLSFAAIPYFARLAEQSLREIPRGVLEAAQAMGASPLQIIVKVLLVEARAGLIAGFTILTISFLSYSAVAGVVGGGGIGDLAIRYGYQRYDTVVLVAMSLLLIVLVQGIQLAGNYAAARLDKR</sequence>
<proteinExistence type="inferred from homology"/>
<keyword evidence="6 8" id="KW-1133">Transmembrane helix</keyword>
<dbReference type="Proteomes" id="UP000199531">
    <property type="component" value="Unassembled WGS sequence"/>
</dbReference>
<feature type="transmembrane region" description="Helical" evidence="8">
    <location>
        <begin position="100"/>
        <end position="124"/>
    </location>
</feature>
<keyword evidence="4" id="KW-1003">Cell membrane</keyword>
<dbReference type="OrthoDB" id="9793490at2"/>
<feature type="transmembrane region" description="Helical" evidence="8">
    <location>
        <begin position="206"/>
        <end position="230"/>
    </location>
</feature>
<evidence type="ECO:0000256" key="6">
    <source>
        <dbReference type="ARBA" id="ARBA00022989"/>
    </source>
</evidence>
<feature type="transmembrane region" description="Helical" evidence="8">
    <location>
        <begin position="165"/>
        <end position="186"/>
    </location>
</feature>
<feature type="transmembrane region" description="Helical" evidence="8">
    <location>
        <begin position="71"/>
        <end position="94"/>
    </location>
</feature>
<dbReference type="InterPro" id="IPR000515">
    <property type="entry name" value="MetI-like"/>
</dbReference>
<gene>
    <name evidence="10" type="ORF">SAMN02745977_01830</name>
</gene>
<evidence type="ECO:0000313" key="10">
    <source>
        <dbReference type="EMBL" id="SEN70151.1"/>
    </source>
</evidence>
<feature type="domain" description="ABC transmembrane type-1" evidence="9">
    <location>
        <begin position="32"/>
        <end position="224"/>
    </location>
</feature>
<dbReference type="STRING" id="1121117.SAMN02745977_01830"/>
<comment type="subcellular location">
    <subcellularLocation>
        <location evidence="1 8">Cell membrane</location>
        <topology evidence="1 8">Multi-pass membrane protein</topology>
    </subcellularLocation>
</comment>
<evidence type="ECO:0000256" key="4">
    <source>
        <dbReference type="ARBA" id="ARBA00022475"/>
    </source>
</evidence>
<dbReference type="CDD" id="cd06261">
    <property type="entry name" value="TM_PBP2"/>
    <property type="match status" value="1"/>
</dbReference>
<protein>
    <submittedName>
        <fullName evidence="10">D-methionine transport system permease protein</fullName>
    </submittedName>
</protein>
<comment type="similarity">
    <text evidence="2">Belongs to the binding-protein-dependent transport system permease family. CysTW subfamily.</text>
</comment>
<evidence type="ECO:0000259" key="9">
    <source>
        <dbReference type="PROSITE" id="PS50928"/>
    </source>
</evidence>
<evidence type="ECO:0000256" key="7">
    <source>
        <dbReference type="ARBA" id="ARBA00023136"/>
    </source>
</evidence>
<dbReference type="InterPro" id="IPR051322">
    <property type="entry name" value="AA_ABC_Transporter_Permease"/>
</dbReference>
<name>A0A1H8IP95_9BURK</name>
<organism evidence="10 11">
    <name type="scientific">Brachymonas denitrificans DSM 15123</name>
    <dbReference type="NCBI Taxonomy" id="1121117"/>
    <lineage>
        <taxon>Bacteria</taxon>
        <taxon>Pseudomonadati</taxon>
        <taxon>Pseudomonadota</taxon>
        <taxon>Betaproteobacteria</taxon>
        <taxon>Burkholderiales</taxon>
        <taxon>Comamonadaceae</taxon>
        <taxon>Brachymonas</taxon>
    </lineage>
</organism>
<dbReference type="Gene3D" id="1.10.3720.10">
    <property type="entry name" value="MetI-like"/>
    <property type="match status" value="1"/>
</dbReference>
<keyword evidence="5 8" id="KW-0812">Transmembrane</keyword>
<dbReference type="PANTHER" id="PTHR30450:SF1">
    <property type="entry name" value="D-METHIONINE TRANSPORT SYSTEM PERMEASE PROTEIN METI-RELATED"/>
    <property type="match status" value="1"/>
</dbReference>
<dbReference type="InterPro" id="IPR035906">
    <property type="entry name" value="MetI-like_sf"/>
</dbReference>
<keyword evidence="11" id="KW-1185">Reference proteome</keyword>
<dbReference type="Pfam" id="PF00528">
    <property type="entry name" value="BPD_transp_1"/>
    <property type="match status" value="1"/>
</dbReference>
<keyword evidence="7 8" id="KW-0472">Membrane</keyword>
<dbReference type="EMBL" id="FOCW01000004">
    <property type="protein sequence ID" value="SEN70151.1"/>
    <property type="molecule type" value="Genomic_DNA"/>
</dbReference>
<dbReference type="FunFam" id="1.10.3720.10:FF:000002">
    <property type="entry name" value="D-methionine ABC transporter permease MetI"/>
    <property type="match status" value="1"/>
</dbReference>
<evidence type="ECO:0000256" key="2">
    <source>
        <dbReference type="ARBA" id="ARBA00007069"/>
    </source>
</evidence>
<evidence type="ECO:0000256" key="8">
    <source>
        <dbReference type="RuleBase" id="RU363032"/>
    </source>
</evidence>
<dbReference type="PANTHER" id="PTHR30450">
    <property type="entry name" value="ABC TRANSPORTER PERMEASE"/>
    <property type="match status" value="1"/>
</dbReference>
<evidence type="ECO:0000256" key="1">
    <source>
        <dbReference type="ARBA" id="ARBA00004651"/>
    </source>
</evidence>
<reference evidence="10 11" key="1">
    <citation type="submission" date="2016-10" db="EMBL/GenBank/DDBJ databases">
        <authorList>
            <person name="de Groot N.N."/>
        </authorList>
    </citation>
    <scope>NUCLEOTIDE SEQUENCE [LARGE SCALE GENOMIC DNA]</scope>
    <source>
        <strain evidence="10 11">DSM 15123</strain>
    </source>
</reference>
<evidence type="ECO:0000256" key="5">
    <source>
        <dbReference type="ARBA" id="ARBA00022692"/>
    </source>
</evidence>
<accession>A0A1H8IP95</accession>
<dbReference type="PROSITE" id="PS50928">
    <property type="entry name" value="ABC_TM1"/>
    <property type="match status" value="1"/>
</dbReference>
<evidence type="ECO:0000313" key="11">
    <source>
        <dbReference type="Proteomes" id="UP000199531"/>
    </source>
</evidence>